<dbReference type="AlphaFoldDB" id="A0A347VNL6"/>
<dbReference type="RefSeq" id="WP_034573769.1">
    <property type="nucleotide sequence ID" value="NZ_JRMP02000020.1"/>
</dbReference>
<sequence length="68" mass="7948">MIVSLETDNKELIKAIRAMARLANVKVRTLDDTKFTKANKRAWIKARKELENGEAISHEKLRVMLKRR</sequence>
<protein>
    <submittedName>
        <fullName evidence="2">Uncharacterized protein</fullName>
    </submittedName>
</protein>
<dbReference type="Proteomes" id="UP000029714">
    <property type="component" value="Unassembled WGS sequence"/>
</dbReference>
<dbReference type="Proteomes" id="UP000477070">
    <property type="component" value="Unassembled WGS sequence"/>
</dbReference>
<dbReference type="STRING" id="1548018.LS64_13770"/>
<reference evidence="1 4" key="4">
    <citation type="submission" date="2019-12" db="EMBL/GenBank/DDBJ databases">
        <title>Multi-Generational Helicobacter saguini Isolates.</title>
        <authorList>
            <person name="Mannion A."/>
            <person name="Shen Z."/>
            <person name="Fox J.G."/>
        </authorList>
    </citation>
    <scope>NUCLEOTIDE SEQUENCE [LARGE SCALE GENOMIC DNA]</scope>
    <source>
        <strain evidence="1">16-048</strain>
        <strain evidence="4">16-048 (F4)</strain>
    </source>
</reference>
<reference evidence="2 3" key="1">
    <citation type="journal article" date="2014" name="Genome Announc.">
        <title>Draft genome sequences of eight enterohepatic helicobacter species isolated from both laboratory and wild rodents.</title>
        <authorList>
            <person name="Sheh A."/>
            <person name="Shen Z."/>
            <person name="Fox J.G."/>
        </authorList>
    </citation>
    <scope>NUCLEOTIDE SEQUENCE [LARGE SCALE GENOMIC DNA]</scope>
    <source>
        <strain evidence="2 3">MIT 97-6194</strain>
    </source>
</reference>
<proteinExistence type="predicted"/>
<dbReference type="OrthoDB" id="9808267at2"/>
<comment type="caution">
    <text evidence="2">The sequence shown here is derived from an EMBL/GenBank/DDBJ whole genome shotgun (WGS) entry which is preliminary data.</text>
</comment>
<accession>A0A347VNL6</accession>
<evidence type="ECO:0000313" key="2">
    <source>
        <dbReference type="EMBL" id="TLD92367.1"/>
    </source>
</evidence>
<keyword evidence="3" id="KW-1185">Reference proteome</keyword>
<name>A0A347VNL6_9HELI</name>
<gene>
    <name evidence="1" type="ORF">DCO61_08095</name>
    <name evidence="2" type="ORF">LS64_010250</name>
</gene>
<reference evidence="2 3" key="2">
    <citation type="journal article" date="2016" name="Infect. Immun.">
        <title>Helicobacter saguini, a Novel Helicobacter Isolated from Cotton-Top Tamarins with Ulcerative Colitis, Has Proinflammatory Properties and Induces Typhlocolitis and Dysplasia in Gnotobiotic IL-10-/- Mice.</title>
        <authorList>
            <person name="Shen Z."/>
            <person name="Mannion A."/>
            <person name="Whary M.T."/>
            <person name="Muthupalani S."/>
            <person name="Sheh A."/>
            <person name="Feng Y."/>
            <person name="Gong G."/>
            <person name="Vandamme P."/>
            <person name="Holcombe H.R."/>
            <person name="Paster B.J."/>
            <person name="Fox J.G."/>
        </authorList>
    </citation>
    <scope>NUCLEOTIDE SEQUENCE [LARGE SCALE GENOMIC DNA]</scope>
    <source>
        <strain evidence="2 3">MIT 97-6194</strain>
    </source>
</reference>
<organism evidence="2 3">
    <name type="scientific">Helicobacter saguini</name>
    <dbReference type="NCBI Taxonomy" id="1548018"/>
    <lineage>
        <taxon>Bacteria</taxon>
        <taxon>Pseudomonadati</taxon>
        <taxon>Campylobacterota</taxon>
        <taxon>Epsilonproteobacteria</taxon>
        <taxon>Campylobacterales</taxon>
        <taxon>Helicobacteraceae</taxon>
        <taxon>Helicobacter</taxon>
    </lineage>
</organism>
<dbReference type="EMBL" id="QBIU01000001">
    <property type="protein sequence ID" value="MWV69961.1"/>
    <property type="molecule type" value="Genomic_DNA"/>
</dbReference>
<reference evidence="2" key="3">
    <citation type="submission" date="2018-04" db="EMBL/GenBank/DDBJ databases">
        <authorList>
            <person name="Sheh A."/>
            <person name="Shen Z."/>
            <person name="Mannion A.J."/>
            <person name="Fox J.G."/>
        </authorList>
    </citation>
    <scope>NUCLEOTIDE SEQUENCE</scope>
    <source>
        <strain evidence="2">MIT 97-6194</strain>
    </source>
</reference>
<evidence type="ECO:0000313" key="3">
    <source>
        <dbReference type="Proteomes" id="UP000029714"/>
    </source>
</evidence>
<evidence type="ECO:0000313" key="4">
    <source>
        <dbReference type="Proteomes" id="UP000477070"/>
    </source>
</evidence>
<dbReference type="EMBL" id="JRMP02000020">
    <property type="protein sequence ID" value="TLD92367.1"/>
    <property type="molecule type" value="Genomic_DNA"/>
</dbReference>
<evidence type="ECO:0000313" key="1">
    <source>
        <dbReference type="EMBL" id="MWV69961.1"/>
    </source>
</evidence>